<feature type="compositionally biased region" description="Gly residues" evidence="1">
    <location>
        <begin position="127"/>
        <end position="160"/>
    </location>
</feature>
<protein>
    <submittedName>
        <fullName evidence="3">Uncharacterized protein</fullName>
    </submittedName>
</protein>
<evidence type="ECO:0000256" key="1">
    <source>
        <dbReference type="SAM" id="MobiDB-lite"/>
    </source>
</evidence>
<dbReference type="Proteomes" id="UP000053660">
    <property type="component" value="Unassembled WGS sequence"/>
</dbReference>
<feature type="region of interest" description="Disordered" evidence="1">
    <location>
        <begin position="118"/>
        <end position="199"/>
    </location>
</feature>
<dbReference type="AlphaFoldDB" id="A0A0B1RVQ9"/>
<organism evidence="3 4">
    <name type="scientific">Oesophagostomum dentatum</name>
    <name type="common">Nodular worm</name>
    <dbReference type="NCBI Taxonomy" id="61180"/>
    <lineage>
        <taxon>Eukaryota</taxon>
        <taxon>Metazoa</taxon>
        <taxon>Ecdysozoa</taxon>
        <taxon>Nematoda</taxon>
        <taxon>Chromadorea</taxon>
        <taxon>Rhabditida</taxon>
        <taxon>Rhabditina</taxon>
        <taxon>Rhabditomorpha</taxon>
        <taxon>Strongyloidea</taxon>
        <taxon>Strongylidae</taxon>
        <taxon>Oesophagostomum</taxon>
    </lineage>
</organism>
<evidence type="ECO:0000313" key="3">
    <source>
        <dbReference type="EMBL" id="KHJ75726.1"/>
    </source>
</evidence>
<accession>A0A0B1RVQ9</accession>
<reference evidence="3 4" key="1">
    <citation type="submission" date="2014-03" db="EMBL/GenBank/DDBJ databases">
        <title>Draft genome of the hookworm Oesophagostomum dentatum.</title>
        <authorList>
            <person name="Mitreva M."/>
        </authorList>
    </citation>
    <scope>NUCLEOTIDE SEQUENCE [LARGE SCALE GENOMIC DNA]</scope>
    <source>
        <strain evidence="3 4">OD-Hann</strain>
    </source>
</reference>
<evidence type="ECO:0000256" key="2">
    <source>
        <dbReference type="SAM" id="Phobius"/>
    </source>
</evidence>
<proteinExistence type="predicted"/>
<keyword evidence="4" id="KW-1185">Reference proteome</keyword>
<keyword evidence="2" id="KW-0472">Membrane</keyword>
<feature type="transmembrane region" description="Helical" evidence="2">
    <location>
        <begin position="66"/>
        <end position="89"/>
    </location>
</feature>
<feature type="non-terminal residue" evidence="3">
    <location>
        <position position="1"/>
    </location>
</feature>
<gene>
    <name evidence="3" type="ORF">OESDEN_24658</name>
</gene>
<sequence length="199" mass="20802">RTIDLTAPSPRLTAPPFAVRALPFESATSLTTPVVLLTTNIRQRTHQISDTARVSLSVRVYRWPSLLPLVAMMGTRLLICVLAVILALASVGCEARPQRWHSHDRGRHHSDERYRFRRPHGNERRGGFGGNGGIGGPGGGFGRPGGGGFGGPGGRFGGPGSRLEGPGRPGFGGPGSGFGNSGFGSGGFNGNFGRIPIPV</sequence>
<keyword evidence="2" id="KW-1133">Transmembrane helix</keyword>
<evidence type="ECO:0000313" key="4">
    <source>
        <dbReference type="Proteomes" id="UP000053660"/>
    </source>
</evidence>
<dbReference type="EMBL" id="KN612461">
    <property type="protein sequence ID" value="KHJ75726.1"/>
    <property type="molecule type" value="Genomic_DNA"/>
</dbReference>
<keyword evidence="2" id="KW-0812">Transmembrane</keyword>
<feature type="compositionally biased region" description="Gly residues" evidence="1">
    <location>
        <begin position="167"/>
        <end position="190"/>
    </location>
</feature>
<name>A0A0B1RVQ9_OESDE</name>